<feature type="region of interest" description="Disordered" evidence="1">
    <location>
        <begin position="196"/>
        <end position="227"/>
    </location>
</feature>
<evidence type="ECO:0000313" key="2">
    <source>
        <dbReference type="EMBL" id="EJD44627.1"/>
    </source>
</evidence>
<dbReference type="OrthoDB" id="3012326at2759"/>
<dbReference type="InParanoid" id="J0WZA6"/>
<keyword evidence="3" id="KW-1185">Reference proteome</keyword>
<dbReference type="AlphaFoldDB" id="J0WZA6"/>
<gene>
    <name evidence="2" type="ORF">AURDEDRAFT_125180</name>
</gene>
<proteinExistence type="predicted"/>
<feature type="region of interest" description="Disordered" evidence="1">
    <location>
        <begin position="241"/>
        <end position="272"/>
    </location>
</feature>
<protein>
    <submittedName>
        <fullName evidence="2">Uncharacterized protein</fullName>
    </submittedName>
</protein>
<sequence length="272" mass="31017">MRLRESLSSEPNYPNCAMLMQIRDGASNVLSAIKDLEPEKYSSVAAAITPWVLDVEDDDGDVRNAEIATRLHSVHSPAAVDVKIHYRYRPAYYSVEWYFSVSYRIHDRVFGSVLPESARDGVWKPLFTFGIDDLDRSDDPRRWTPRERKCFHMDEFDVEDVQDLLFGEHVHIGLVDTVRLMLACVGIYTVLHVPEEDKEAQSEANEEPGEEEEGDDDGYDSSPEDCDKFDWFQKVTKYNLPDADGAMDSEYFDRDHNVGGPLPTESTILVQG</sequence>
<evidence type="ECO:0000256" key="1">
    <source>
        <dbReference type="SAM" id="MobiDB-lite"/>
    </source>
</evidence>
<name>J0WZA6_AURST</name>
<accession>J0WZA6</accession>
<feature type="compositionally biased region" description="Acidic residues" evidence="1">
    <location>
        <begin position="204"/>
        <end position="224"/>
    </location>
</feature>
<dbReference type="KEGG" id="adl:AURDEDRAFT_125180"/>
<dbReference type="eggNOG" id="ENOG502T1Q3">
    <property type="taxonomic scope" value="Eukaryota"/>
</dbReference>
<dbReference type="EMBL" id="JH687770">
    <property type="protein sequence ID" value="EJD44627.1"/>
    <property type="molecule type" value="Genomic_DNA"/>
</dbReference>
<reference evidence="3" key="1">
    <citation type="journal article" date="2012" name="Science">
        <title>The Paleozoic origin of enzymatic lignin decomposition reconstructed from 31 fungal genomes.</title>
        <authorList>
            <person name="Floudas D."/>
            <person name="Binder M."/>
            <person name="Riley R."/>
            <person name="Barry K."/>
            <person name="Blanchette R.A."/>
            <person name="Henrissat B."/>
            <person name="Martinez A.T."/>
            <person name="Otillar R."/>
            <person name="Spatafora J.W."/>
            <person name="Yadav J.S."/>
            <person name="Aerts A."/>
            <person name="Benoit I."/>
            <person name="Boyd A."/>
            <person name="Carlson A."/>
            <person name="Copeland A."/>
            <person name="Coutinho P.M."/>
            <person name="de Vries R.P."/>
            <person name="Ferreira P."/>
            <person name="Findley K."/>
            <person name="Foster B."/>
            <person name="Gaskell J."/>
            <person name="Glotzer D."/>
            <person name="Gorecki P."/>
            <person name="Heitman J."/>
            <person name="Hesse C."/>
            <person name="Hori C."/>
            <person name="Igarashi K."/>
            <person name="Jurgens J.A."/>
            <person name="Kallen N."/>
            <person name="Kersten P."/>
            <person name="Kohler A."/>
            <person name="Kuees U."/>
            <person name="Kumar T.K.A."/>
            <person name="Kuo A."/>
            <person name="LaButti K."/>
            <person name="Larrondo L.F."/>
            <person name="Lindquist E."/>
            <person name="Ling A."/>
            <person name="Lombard V."/>
            <person name="Lucas S."/>
            <person name="Lundell T."/>
            <person name="Martin R."/>
            <person name="McLaughlin D.J."/>
            <person name="Morgenstern I."/>
            <person name="Morin E."/>
            <person name="Murat C."/>
            <person name="Nagy L.G."/>
            <person name="Nolan M."/>
            <person name="Ohm R.A."/>
            <person name="Patyshakuliyeva A."/>
            <person name="Rokas A."/>
            <person name="Ruiz-Duenas F.J."/>
            <person name="Sabat G."/>
            <person name="Salamov A."/>
            <person name="Samejima M."/>
            <person name="Schmutz J."/>
            <person name="Slot J.C."/>
            <person name="St John F."/>
            <person name="Stenlid J."/>
            <person name="Sun H."/>
            <person name="Sun S."/>
            <person name="Syed K."/>
            <person name="Tsang A."/>
            <person name="Wiebenga A."/>
            <person name="Young D."/>
            <person name="Pisabarro A."/>
            <person name="Eastwood D.C."/>
            <person name="Martin F."/>
            <person name="Cullen D."/>
            <person name="Grigoriev I.V."/>
            <person name="Hibbett D.S."/>
        </authorList>
    </citation>
    <scope>NUCLEOTIDE SEQUENCE [LARGE SCALE GENOMIC DNA]</scope>
    <source>
        <strain evidence="3">TFB10046</strain>
    </source>
</reference>
<organism evidence="2 3">
    <name type="scientific">Auricularia subglabra (strain TFB-10046 / SS5)</name>
    <name type="common">White-rot fungus</name>
    <name type="synonym">Auricularia delicata (strain TFB10046)</name>
    <dbReference type="NCBI Taxonomy" id="717982"/>
    <lineage>
        <taxon>Eukaryota</taxon>
        <taxon>Fungi</taxon>
        <taxon>Dikarya</taxon>
        <taxon>Basidiomycota</taxon>
        <taxon>Agaricomycotina</taxon>
        <taxon>Agaricomycetes</taxon>
        <taxon>Auriculariales</taxon>
        <taxon>Auriculariaceae</taxon>
        <taxon>Auricularia</taxon>
    </lineage>
</organism>
<evidence type="ECO:0000313" key="3">
    <source>
        <dbReference type="Proteomes" id="UP000006514"/>
    </source>
</evidence>
<dbReference type="Proteomes" id="UP000006514">
    <property type="component" value="Unassembled WGS sequence"/>
</dbReference>